<organism evidence="1 2">
    <name type="scientific">Sesamum alatum</name>
    <dbReference type="NCBI Taxonomy" id="300844"/>
    <lineage>
        <taxon>Eukaryota</taxon>
        <taxon>Viridiplantae</taxon>
        <taxon>Streptophyta</taxon>
        <taxon>Embryophyta</taxon>
        <taxon>Tracheophyta</taxon>
        <taxon>Spermatophyta</taxon>
        <taxon>Magnoliopsida</taxon>
        <taxon>eudicotyledons</taxon>
        <taxon>Gunneridae</taxon>
        <taxon>Pentapetalae</taxon>
        <taxon>asterids</taxon>
        <taxon>lamiids</taxon>
        <taxon>Lamiales</taxon>
        <taxon>Pedaliaceae</taxon>
        <taxon>Sesamum</taxon>
    </lineage>
</organism>
<reference evidence="1" key="2">
    <citation type="journal article" date="2024" name="Plant">
        <title>Genomic evolution and insights into agronomic trait innovations of Sesamum species.</title>
        <authorList>
            <person name="Miao H."/>
            <person name="Wang L."/>
            <person name="Qu L."/>
            <person name="Liu H."/>
            <person name="Sun Y."/>
            <person name="Le M."/>
            <person name="Wang Q."/>
            <person name="Wei S."/>
            <person name="Zheng Y."/>
            <person name="Lin W."/>
            <person name="Duan Y."/>
            <person name="Cao H."/>
            <person name="Xiong S."/>
            <person name="Wang X."/>
            <person name="Wei L."/>
            <person name="Li C."/>
            <person name="Ma Q."/>
            <person name="Ju M."/>
            <person name="Zhao R."/>
            <person name="Li G."/>
            <person name="Mu C."/>
            <person name="Tian Q."/>
            <person name="Mei H."/>
            <person name="Zhang T."/>
            <person name="Gao T."/>
            <person name="Zhang H."/>
        </authorList>
    </citation>
    <scope>NUCLEOTIDE SEQUENCE</scope>
    <source>
        <strain evidence="1">3651</strain>
    </source>
</reference>
<accession>A0AAE2CNG0</accession>
<feature type="non-terminal residue" evidence="1">
    <location>
        <position position="1"/>
    </location>
</feature>
<keyword evidence="2" id="KW-1185">Reference proteome</keyword>
<gene>
    <name evidence="1" type="ORF">Salat_1164100</name>
</gene>
<sequence length="132" mass="15908">KEKVGWRKCIEMVMDRFLALGDENLIGEFNKLRHDRKVDEYQRQIRGVVIIFMISMNQSLNKEYFVKSFLSRTKEEIKHMMQILQPESLSQAIYVAKMLENLLEVTSKAERPYENEIRRELPRHLKKVFIIY</sequence>
<dbReference type="Proteomes" id="UP001293254">
    <property type="component" value="Unassembled WGS sequence"/>
</dbReference>
<evidence type="ECO:0000313" key="1">
    <source>
        <dbReference type="EMBL" id="KAK4428643.1"/>
    </source>
</evidence>
<proteinExistence type="predicted"/>
<comment type="caution">
    <text evidence="1">The sequence shown here is derived from an EMBL/GenBank/DDBJ whole genome shotgun (WGS) entry which is preliminary data.</text>
</comment>
<reference evidence="1" key="1">
    <citation type="submission" date="2020-06" db="EMBL/GenBank/DDBJ databases">
        <authorList>
            <person name="Li T."/>
            <person name="Hu X."/>
            <person name="Zhang T."/>
            <person name="Song X."/>
            <person name="Zhang H."/>
            <person name="Dai N."/>
            <person name="Sheng W."/>
            <person name="Hou X."/>
            <person name="Wei L."/>
        </authorList>
    </citation>
    <scope>NUCLEOTIDE SEQUENCE</scope>
    <source>
        <strain evidence="1">3651</strain>
        <tissue evidence="1">Leaf</tissue>
    </source>
</reference>
<evidence type="ECO:0000313" key="2">
    <source>
        <dbReference type="Proteomes" id="UP001293254"/>
    </source>
</evidence>
<dbReference type="EMBL" id="JACGWO010000004">
    <property type="protein sequence ID" value="KAK4428643.1"/>
    <property type="molecule type" value="Genomic_DNA"/>
</dbReference>
<protein>
    <submittedName>
        <fullName evidence="1">Uncharacterized protein</fullName>
    </submittedName>
</protein>
<dbReference type="AlphaFoldDB" id="A0AAE2CNG0"/>
<name>A0AAE2CNG0_9LAMI</name>